<dbReference type="CDD" id="cd00761">
    <property type="entry name" value="Glyco_tranf_GTA_type"/>
    <property type="match status" value="1"/>
</dbReference>
<dbReference type="InterPro" id="IPR001173">
    <property type="entry name" value="Glyco_trans_2-like"/>
</dbReference>
<name>A0ABV7WX97_9HYPH</name>
<dbReference type="PANTHER" id="PTHR43685:SF11">
    <property type="entry name" value="GLYCOSYLTRANSFERASE TAGX-RELATED"/>
    <property type="match status" value="1"/>
</dbReference>
<reference evidence="3" key="1">
    <citation type="journal article" date="2019" name="Int. J. Syst. Evol. Microbiol.">
        <title>The Global Catalogue of Microorganisms (GCM) 10K type strain sequencing project: providing services to taxonomists for standard genome sequencing and annotation.</title>
        <authorList>
            <consortium name="The Broad Institute Genomics Platform"/>
            <consortium name="The Broad Institute Genome Sequencing Center for Infectious Disease"/>
            <person name="Wu L."/>
            <person name="Ma J."/>
        </authorList>
    </citation>
    <scope>NUCLEOTIDE SEQUENCE [LARGE SCALE GENOMIC DNA]</scope>
    <source>
        <strain evidence="3">KCTC 42281</strain>
    </source>
</reference>
<dbReference type="PANTHER" id="PTHR43685">
    <property type="entry name" value="GLYCOSYLTRANSFERASE"/>
    <property type="match status" value="1"/>
</dbReference>
<dbReference type="RefSeq" id="WP_380095006.1">
    <property type="nucleotide sequence ID" value="NZ_JBHRYD010000001.1"/>
</dbReference>
<proteinExistence type="predicted"/>
<dbReference type="EMBL" id="JBHRYD010000001">
    <property type="protein sequence ID" value="MFC3703881.1"/>
    <property type="molecule type" value="Genomic_DNA"/>
</dbReference>
<dbReference type="SUPFAM" id="SSF53448">
    <property type="entry name" value="Nucleotide-diphospho-sugar transferases"/>
    <property type="match status" value="1"/>
</dbReference>
<dbReference type="InterPro" id="IPR029044">
    <property type="entry name" value="Nucleotide-diphossugar_trans"/>
</dbReference>
<dbReference type="Pfam" id="PF00535">
    <property type="entry name" value="Glycos_transf_2"/>
    <property type="match status" value="1"/>
</dbReference>
<feature type="domain" description="Glycosyltransferase 2-like" evidence="1">
    <location>
        <begin position="5"/>
        <end position="162"/>
    </location>
</feature>
<organism evidence="2 3">
    <name type="scientific">Devosia honganensis</name>
    <dbReference type="NCBI Taxonomy" id="1610527"/>
    <lineage>
        <taxon>Bacteria</taxon>
        <taxon>Pseudomonadati</taxon>
        <taxon>Pseudomonadota</taxon>
        <taxon>Alphaproteobacteria</taxon>
        <taxon>Hyphomicrobiales</taxon>
        <taxon>Devosiaceae</taxon>
        <taxon>Devosia</taxon>
    </lineage>
</organism>
<comment type="caution">
    <text evidence="2">The sequence shown here is derived from an EMBL/GenBank/DDBJ whole genome shotgun (WGS) entry which is preliminary data.</text>
</comment>
<evidence type="ECO:0000259" key="1">
    <source>
        <dbReference type="Pfam" id="PF00535"/>
    </source>
</evidence>
<keyword evidence="3" id="KW-1185">Reference proteome</keyword>
<dbReference type="InterPro" id="IPR050834">
    <property type="entry name" value="Glycosyltransf_2"/>
</dbReference>
<dbReference type="Proteomes" id="UP001595613">
    <property type="component" value="Unassembled WGS sequence"/>
</dbReference>
<evidence type="ECO:0000313" key="2">
    <source>
        <dbReference type="EMBL" id="MFC3703881.1"/>
    </source>
</evidence>
<protein>
    <submittedName>
        <fullName evidence="2">Glycosyltransferase family 2 protein</fullName>
    </submittedName>
</protein>
<accession>A0ABV7WX97</accession>
<dbReference type="Gene3D" id="3.90.550.10">
    <property type="entry name" value="Spore Coat Polysaccharide Biosynthesis Protein SpsA, Chain A"/>
    <property type="match status" value="1"/>
</dbReference>
<evidence type="ECO:0000313" key="3">
    <source>
        <dbReference type="Proteomes" id="UP001595613"/>
    </source>
</evidence>
<sequence length="314" mass="35352">MTLLTIGIACFNAEDTIERSITAALNQTWEDKEIIIVDDRSQDNSVNIIKEIAKNDPRIRLFQREINSGFASNLNLMIKEAAGKYILIQDDDDESLPDRAKKQVEALKNAENMLGHDYIICNASRNVIGKNGEIGFSKAIGTGHIPVSGESLALHMFFRDILDAENDGAVATGSLLAKVETLKRLGGYDPQFRREEDSDLVVRLALSGGACIGIAEPLLRQHRTVSPDKAGKIPLNNMLLLVKKHKSYLSRRLYYAATMKAYSRHYYTIRDKLRARIYLFALILLRPSSVNKAFRSTVRRRARYISNLFYGDTK</sequence>
<gene>
    <name evidence="2" type="ORF">ACFOOL_03820</name>
</gene>